<evidence type="ECO:0000313" key="1">
    <source>
        <dbReference type="EMBL" id="CAH2094940.1"/>
    </source>
</evidence>
<reference evidence="1" key="1">
    <citation type="submission" date="2022-03" db="EMBL/GenBank/DDBJ databases">
        <authorList>
            <person name="Tunstrom K."/>
        </authorList>
    </citation>
    <scope>NUCLEOTIDE SEQUENCE</scope>
</reference>
<accession>A0AAU9UDR3</accession>
<comment type="caution">
    <text evidence="1">The sequence shown here is derived from an EMBL/GenBank/DDBJ whole genome shotgun (WGS) entry which is preliminary data.</text>
</comment>
<keyword evidence="2" id="KW-1185">Reference proteome</keyword>
<name>A0AAU9UDR3_EUPED</name>
<dbReference type="EMBL" id="CAKOGL010000014">
    <property type="protein sequence ID" value="CAH2094940.1"/>
    <property type="molecule type" value="Genomic_DNA"/>
</dbReference>
<organism evidence="1 2">
    <name type="scientific">Euphydryas editha</name>
    <name type="common">Edith's checkerspot</name>
    <dbReference type="NCBI Taxonomy" id="104508"/>
    <lineage>
        <taxon>Eukaryota</taxon>
        <taxon>Metazoa</taxon>
        <taxon>Ecdysozoa</taxon>
        <taxon>Arthropoda</taxon>
        <taxon>Hexapoda</taxon>
        <taxon>Insecta</taxon>
        <taxon>Pterygota</taxon>
        <taxon>Neoptera</taxon>
        <taxon>Endopterygota</taxon>
        <taxon>Lepidoptera</taxon>
        <taxon>Glossata</taxon>
        <taxon>Ditrysia</taxon>
        <taxon>Papilionoidea</taxon>
        <taxon>Nymphalidae</taxon>
        <taxon>Nymphalinae</taxon>
        <taxon>Euphydryas</taxon>
    </lineage>
</organism>
<sequence length="70" mass="7458">MALKRCISTLRIDGETEKGKRLKWSAAIGCFAPMAAGGGAIGAGGRSFCARAHVTVARHAANVQLYQHMW</sequence>
<dbReference type="AlphaFoldDB" id="A0AAU9UDR3"/>
<evidence type="ECO:0000313" key="2">
    <source>
        <dbReference type="Proteomes" id="UP001153954"/>
    </source>
</evidence>
<dbReference type="Proteomes" id="UP001153954">
    <property type="component" value="Unassembled WGS sequence"/>
</dbReference>
<protein>
    <submittedName>
        <fullName evidence="1">Uncharacterized protein</fullName>
    </submittedName>
</protein>
<gene>
    <name evidence="1" type="ORF">EEDITHA_LOCUS10451</name>
</gene>
<proteinExistence type="predicted"/>